<dbReference type="InterPro" id="IPR036937">
    <property type="entry name" value="Adhesion_dom_fimbrial_sf"/>
</dbReference>
<dbReference type="SUPFAM" id="SSF49401">
    <property type="entry name" value="Bacterial adhesins"/>
    <property type="match status" value="1"/>
</dbReference>
<feature type="chain" id="PRO_5008752025" evidence="5">
    <location>
        <begin position="20"/>
        <end position="190"/>
    </location>
</feature>
<dbReference type="Gene3D" id="2.60.40.1090">
    <property type="entry name" value="Fimbrial-type adhesion domain"/>
    <property type="match status" value="1"/>
</dbReference>
<proteinExistence type="inferred from homology"/>
<evidence type="ECO:0000256" key="5">
    <source>
        <dbReference type="SAM" id="SignalP"/>
    </source>
</evidence>
<dbReference type="InterPro" id="IPR008966">
    <property type="entry name" value="Adhesion_dom_sf"/>
</dbReference>
<feature type="signal peptide" evidence="5">
    <location>
        <begin position="1"/>
        <end position="19"/>
    </location>
</feature>
<evidence type="ECO:0000313" key="7">
    <source>
        <dbReference type="EMBL" id="SCM54970.1"/>
    </source>
</evidence>
<evidence type="ECO:0000313" key="8">
    <source>
        <dbReference type="Proteomes" id="UP000094844"/>
    </source>
</evidence>
<protein>
    <submittedName>
        <fullName evidence="7">Type 1 fimbrial protein</fullName>
    </submittedName>
</protein>
<evidence type="ECO:0000259" key="6">
    <source>
        <dbReference type="Pfam" id="PF00419"/>
    </source>
</evidence>
<comment type="similarity">
    <text evidence="2">Belongs to the fimbrial protein family.</text>
</comment>
<dbReference type="InterPro" id="IPR000259">
    <property type="entry name" value="Adhesion_dom_fimbrial"/>
</dbReference>
<dbReference type="GO" id="GO:0009289">
    <property type="term" value="C:pilus"/>
    <property type="evidence" value="ECO:0007669"/>
    <property type="project" value="UniProtKB-SubCell"/>
</dbReference>
<gene>
    <name evidence="7" type="ORF">BN1044_04483</name>
</gene>
<keyword evidence="3 5" id="KW-0732">Signal</keyword>
<accession>A0A1C6Z710</accession>
<keyword evidence="4" id="KW-0281">Fimbrium</keyword>
<dbReference type="InterPro" id="IPR050263">
    <property type="entry name" value="Bact_Fimbrial_Adh_Pro"/>
</dbReference>
<name>A0A1C6Z710_HAFAL</name>
<dbReference type="PANTHER" id="PTHR33420">
    <property type="entry name" value="FIMBRIAL SUBUNIT ELFA-RELATED"/>
    <property type="match status" value="1"/>
</dbReference>
<feature type="domain" description="Fimbrial-type adhesion" evidence="6">
    <location>
        <begin position="27"/>
        <end position="189"/>
    </location>
</feature>
<reference evidence="7 8" key="1">
    <citation type="submission" date="2016-09" db="EMBL/GenBank/DDBJ databases">
        <authorList>
            <person name="Capua I."/>
            <person name="De Benedictis P."/>
            <person name="Joannis T."/>
            <person name="Lombin L.H."/>
            <person name="Cattoli G."/>
        </authorList>
    </citation>
    <scope>NUCLEOTIDE SEQUENCE [LARGE SCALE GENOMIC DNA]</scope>
    <source>
        <strain evidence="7 8">GB001</strain>
    </source>
</reference>
<comment type="subcellular location">
    <subcellularLocation>
        <location evidence="1">Fimbrium</location>
    </subcellularLocation>
</comment>
<evidence type="ECO:0000256" key="1">
    <source>
        <dbReference type="ARBA" id="ARBA00004561"/>
    </source>
</evidence>
<dbReference type="Proteomes" id="UP000094844">
    <property type="component" value="Unassembled WGS sequence"/>
</dbReference>
<dbReference type="Pfam" id="PF00419">
    <property type="entry name" value="Fimbrial"/>
    <property type="match status" value="1"/>
</dbReference>
<dbReference type="RefSeq" id="WP_254663946.1">
    <property type="nucleotide sequence ID" value="NZ_FMIQ01000084.1"/>
</dbReference>
<evidence type="ECO:0000256" key="2">
    <source>
        <dbReference type="ARBA" id="ARBA00006671"/>
    </source>
</evidence>
<organism evidence="7 8">
    <name type="scientific">Hafnia alvei</name>
    <dbReference type="NCBI Taxonomy" id="569"/>
    <lineage>
        <taxon>Bacteria</taxon>
        <taxon>Pseudomonadati</taxon>
        <taxon>Pseudomonadota</taxon>
        <taxon>Gammaproteobacteria</taxon>
        <taxon>Enterobacterales</taxon>
        <taxon>Hafniaceae</taxon>
        <taxon>Hafnia</taxon>
    </lineage>
</organism>
<dbReference type="STRING" id="569.A6V27_12945"/>
<dbReference type="EMBL" id="FMIQ01000084">
    <property type="protein sequence ID" value="SCM54970.1"/>
    <property type="molecule type" value="Genomic_DNA"/>
</dbReference>
<dbReference type="GO" id="GO:0043709">
    <property type="term" value="P:cell adhesion involved in single-species biofilm formation"/>
    <property type="evidence" value="ECO:0007669"/>
    <property type="project" value="TreeGrafter"/>
</dbReference>
<dbReference type="AlphaFoldDB" id="A0A1C6Z710"/>
<dbReference type="PANTHER" id="PTHR33420:SF12">
    <property type="entry name" value="FIMBRIN-LIKE PROTEIN FIMI-RELATED"/>
    <property type="match status" value="1"/>
</dbReference>
<evidence type="ECO:0000256" key="3">
    <source>
        <dbReference type="ARBA" id="ARBA00022729"/>
    </source>
</evidence>
<evidence type="ECO:0000256" key="4">
    <source>
        <dbReference type="ARBA" id="ARBA00023263"/>
    </source>
</evidence>
<sequence>MKRNLFVAIMALSSATAFAAEMNAGKIHFTGEIIEPSCVIEGDSGTDSTVPLGTYPTSLFNDGGIGTQSHLTPLSINLKDCPLTSAGLAAVQLTFTGSTVLTGSNTLLDVSKITTSGTTAATGVGIAMSPDGEDTNLIKFDGSEGQVYIQLASNTADVISASFNARYISFAKPVTAGPADADLTVNILYR</sequence>